<evidence type="ECO:0000313" key="1">
    <source>
        <dbReference type="Proteomes" id="UP000829291"/>
    </source>
</evidence>
<dbReference type="GeneID" id="124295275"/>
<dbReference type="Proteomes" id="UP000829291">
    <property type="component" value="Chromosome 7"/>
</dbReference>
<protein>
    <submittedName>
        <fullName evidence="2">Uncharacterized protein LOC124295275</fullName>
    </submittedName>
</protein>
<keyword evidence="1" id="KW-1185">Reference proteome</keyword>
<proteinExistence type="predicted"/>
<name>A0ABM3GK93_NEOLC</name>
<evidence type="ECO:0000313" key="2">
    <source>
        <dbReference type="RefSeq" id="XP_046600668.1"/>
    </source>
</evidence>
<reference evidence="2" key="1">
    <citation type="submission" date="2025-08" db="UniProtKB">
        <authorList>
            <consortium name="RefSeq"/>
        </authorList>
    </citation>
    <scope>IDENTIFICATION</scope>
    <source>
        <tissue evidence="2">Thorax and Abdomen</tissue>
    </source>
</reference>
<organism evidence="1 2">
    <name type="scientific">Neodiprion lecontei</name>
    <name type="common">Redheaded pine sawfly</name>
    <dbReference type="NCBI Taxonomy" id="441921"/>
    <lineage>
        <taxon>Eukaryota</taxon>
        <taxon>Metazoa</taxon>
        <taxon>Ecdysozoa</taxon>
        <taxon>Arthropoda</taxon>
        <taxon>Hexapoda</taxon>
        <taxon>Insecta</taxon>
        <taxon>Pterygota</taxon>
        <taxon>Neoptera</taxon>
        <taxon>Endopterygota</taxon>
        <taxon>Hymenoptera</taxon>
        <taxon>Tenthredinoidea</taxon>
        <taxon>Diprionidae</taxon>
        <taxon>Diprioninae</taxon>
        <taxon>Neodiprion</taxon>
    </lineage>
</organism>
<sequence>MIYGVFHCLCTPLAYTWRLGGCIENSHIIVRWLDDFYESRLKHRHVTTTYFADLGKTKNVLFFFSYVSFIVGTRNKRRTASLVKPLPGEFAASNYATMVPQFSTLQESWAEKGLENSRMAQQTIETMNTRVKTTCDCIGISDTRLRDSSIHSFGEPRYLQQLAAVLKQQEWTIW</sequence>
<accession>A0ABM3GK93</accession>
<gene>
    <name evidence="2" type="primary">LOC124295275</name>
</gene>
<dbReference type="RefSeq" id="XP_046600668.1">
    <property type="nucleotide sequence ID" value="XM_046744712.1"/>
</dbReference>